<protein>
    <submittedName>
        <fullName evidence="2">Uncharacterized protein</fullName>
    </submittedName>
</protein>
<evidence type="ECO:0000256" key="1">
    <source>
        <dbReference type="SAM" id="Phobius"/>
    </source>
</evidence>
<dbReference type="Proteomes" id="UP000178880">
    <property type="component" value="Unassembled WGS sequence"/>
</dbReference>
<dbReference type="PANTHER" id="PTHR31272">
    <property type="entry name" value="CYTOCHROME C-TYPE BIOGENESIS PROTEIN HI_1454-RELATED"/>
    <property type="match status" value="1"/>
</dbReference>
<dbReference type="STRING" id="1798650.A2945_03425"/>
<comment type="caution">
    <text evidence="2">The sequence shown here is derived from an EMBL/GenBank/DDBJ whole genome shotgun (WGS) entry which is preliminary data.</text>
</comment>
<feature type="transmembrane region" description="Helical" evidence="1">
    <location>
        <begin position="204"/>
        <end position="225"/>
    </location>
</feature>
<dbReference type="PANTHER" id="PTHR31272:SF9">
    <property type="entry name" value="BLL1027 PROTEIN"/>
    <property type="match status" value="1"/>
</dbReference>
<dbReference type="EMBL" id="MHLA01000001">
    <property type="protein sequence ID" value="OGZ00373.1"/>
    <property type="molecule type" value="Genomic_DNA"/>
</dbReference>
<feature type="transmembrane region" description="Helical" evidence="1">
    <location>
        <begin position="245"/>
        <end position="269"/>
    </location>
</feature>
<evidence type="ECO:0000313" key="2">
    <source>
        <dbReference type="EMBL" id="OGZ00373.1"/>
    </source>
</evidence>
<evidence type="ECO:0000313" key="3">
    <source>
        <dbReference type="Proteomes" id="UP000178880"/>
    </source>
</evidence>
<dbReference type="AlphaFoldDB" id="A0A1G2CG48"/>
<feature type="transmembrane region" description="Helical" evidence="1">
    <location>
        <begin position="48"/>
        <end position="74"/>
    </location>
</feature>
<keyword evidence="1" id="KW-0472">Membrane</keyword>
<dbReference type="InterPro" id="IPR051790">
    <property type="entry name" value="Cytochrome_c-biogenesis_DsbD"/>
</dbReference>
<feature type="transmembrane region" description="Helical" evidence="1">
    <location>
        <begin position="359"/>
        <end position="376"/>
    </location>
</feature>
<reference evidence="2 3" key="1">
    <citation type="journal article" date="2016" name="Nat. Commun.">
        <title>Thousands of microbial genomes shed light on interconnected biogeochemical processes in an aquifer system.</title>
        <authorList>
            <person name="Anantharaman K."/>
            <person name="Brown C.T."/>
            <person name="Hug L.A."/>
            <person name="Sharon I."/>
            <person name="Castelle C.J."/>
            <person name="Probst A.J."/>
            <person name="Thomas B.C."/>
            <person name="Singh A."/>
            <person name="Wilkins M.J."/>
            <person name="Karaoz U."/>
            <person name="Brodie E.L."/>
            <person name="Williams K.H."/>
            <person name="Hubbard S.S."/>
            <person name="Banfield J.F."/>
        </authorList>
    </citation>
    <scope>NUCLEOTIDE SEQUENCE [LARGE SCALE GENOMIC DNA]</scope>
</reference>
<feature type="transmembrane region" description="Helical" evidence="1">
    <location>
        <begin position="306"/>
        <end position="323"/>
    </location>
</feature>
<feature type="transmembrane region" description="Helical" evidence="1">
    <location>
        <begin position="121"/>
        <end position="139"/>
    </location>
</feature>
<keyword evidence="1" id="KW-1133">Transmembrane helix</keyword>
<feature type="transmembrane region" description="Helical" evidence="1">
    <location>
        <begin position="9"/>
        <end position="28"/>
    </location>
</feature>
<accession>A0A1G2CG48</accession>
<feature type="transmembrane region" description="Helical" evidence="1">
    <location>
        <begin position="335"/>
        <end position="353"/>
    </location>
</feature>
<feature type="transmembrane region" description="Helical" evidence="1">
    <location>
        <begin position="86"/>
        <end position="109"/>
    </location>
</feature>
<proteinExistence type="predicted"/>
<name>A0A1G2CG48_9BACT</name>
<gene>
    <name evidence="2" type="ORF">A2945_03425</name>
</gene>
<keyword evidence="1" id="KW-0812">Transmembrane</keyword>
<sequence>MRTFFKNKLVWLGVAAILIFGLSIFFSSQSSAPFLWKISSGGTWFLPLLVVAAIADSVNPCAFSILILTIAFLMNMGKMRSGILKIGGAYILGIFAVYILIGLGILQALHLFNTPHFMAKVGATLLVALGGINIVNQFFPRFPIKLRIPHAAHSKMAALMERASVPTALALGGLVGLCEFPCTGGPYLMVIGLLHDNATFASGLGYLVLYNLIFVLPLVVILLIASNETILGNVQAWKRAETKNMRLWGGVAMVALGIIILIFAVAGVAWLANRILPFRICPICAGVSGTWGWMLGAKLLGYETDLAIIAMLMGGSVVGIAYGFEKRLPVGRSPFLWKILFIPAGFVATYSVLSGWWSVALAFILFLAQITILFLIQKKRSGGVDSAAAVPERSGPRPMGRKDLEDNMKNCC</sequence>
<organism evidence="2 3">
    <name type="scientific">Candidatus Liptonbacteria bacterium RIFCSPLOWO2_01_FULL_52_25</name>
    <dbReference type="NCBI Taxonomy" id="1798650"/>
    <lineage>
        <taxon>Bacteria</taxon>
        <taxon>Candidatus Liptoniibacteriota</taxon>
    </lineage>
</organism>